<dbReference type="InterPro" id="IPR002559">
    <property type="entry name" value="Transposase_11"/>
</dbReference>
<evidence type="ECO:0000259" key="1">
    <source>
        <dbReference type="Pfam" id="PF01609"/>
    </source>
</evidence>
<dbReference type="GO" id="GO:0003677">
    <property type="term" value="F:DNA binding"/>
    <property type="evidence" value="ECO:0007669"/>
    <property type="project" value="InterPro"/>
</dbReference>
<dbReference type="AlphaFoldDB" id="A0AA49JBC0"/>
<organism evidence="2">
    <name type="scientific">Roseihalotalea indica</name>
    <dbReference type="NCBI Taxonomy" id="2867963"/>
    <lineage>
        <taxon>Bacteria</taxon>
        <taxon>Pseudomonadati</taxon>
        <taxon>Bacteroidota</taxon>
        <taxon>Cytophagia</taxon>
        <taxon>Cytophagales</taxon>
        <taxon>Catalimonadaceae</taxon>
        <taxon>Roseihalotalea</taxon>
    </lineage>
</organism>
<protein>
    <submittedName>
        <fullName evidence="2">Transposase</fullName>
    </submittedName>
</protein>
<name>A0AA49JBC0_9BACT</name>
<dbReference type="Pfam" id="PF01609">
    <property type="entry name" value="DDE_Tnp_1"/>
    <property type="match status" value="1"/>
</dbReference>
<dbReference type="GO" id="GO:0006313">
    <property type="term" value="P:DNA transposition"/>
    <property type="evidence" value="ECO:0007669"/>
    <property type="project" value="InterPro"/>
</dbReference>
<accession>A0AA49JBC0</accession>
<feature type="domain" description="Transposase IS4-like" evidence="1">
    <location>
        <begin position="4"/>
        <end position="104"/>
    </location>
</feature>
<dbReference type="PANTHER" id="PTHR30007">
    <property type="entry name" value="PHP DOMAIN PROTEIN"/>
    <property type="match status" value="1"/>
</dbReference>
<dbReference type="EMBL" id="CP120682">
    <property type="protein sequence ID" value="WKN34448.1"/>
    <property type="molecule type" value="Genomic_DNA"/>
</dbReference>
<proteinExistence type="predicted"/>
<gene>
    <name evidence="2" type="ORF">K4G66_18895</name>
</gene>
<reference evidence="2" key="2">
    <citation type="journal article" date="2024" name="Antonie Van Leeuwenhoek">
        <title>Roseihalotalea indica gen. nov., sp. nov., a halophilic Bacteroidetes from mesopelagic Southwest Indian Ocean with higher carbohydrate metabolic potential.</title>
        <authorList>
            <person name="Chen B."/>
            <person name="Zhang M."/>
            <person name="Lin D."/>
            <person name="Ye J."/>
            <person name="Tang K."/>
        </authorList>
    </citation>
    <scope>NUCLEOTIDE SEQUENCE</scope>
    <source>
        <strain evidence="2">TK19036</strain>
    </source>
</reference>
<evidence type="ECO:0000313" key="2">
    <source>
        <dbReference type="EMBL" id="WKN34448.1"/>
    </source>
</evidence>
<reference evidence="2" key="1">
    <citation type="journal article" date="2023" name="Comput. Struct. Biotechnol. J.">
        <title>Discovery of a novel marine Bacteroidetes with a rich repertoire of carbohydrate-active enzymes.</title>
        <authorList>
            <person name="Chen B."/>
            <person name="Liu G."/>
            <person name="Chen Q."/>
            <person name="Wang H."/>
            <person name="Liu L."/>
            <person name="Tang K."/>
        </authorList>
    </citation>
    <scope>NUCLEOTIDE SEQUENCE</scope>
    <source>
        <strain evidence="2">TK19036</strain>
    </source>
</reference>
<dbReference type="GO" id="GO:0004803">
    <property type="term" value="F:transposase activity"/>
    <property type="evidence" value="ECO:0007669"/>
    <property type="project" value="InterPro"/>
</dbReference>
<dbReference type="PANTHER" id="PTHR30007:SF0">
    <property type="entry name" value="TRANSPOSASE"/>
    <property type="match status" value="1"/>
</dbReference>
<sequence>MTKEKGFDGFKQVNGRKRHIVTDTLGLLMAVVVHPANMPDQQAAPLVIHELRGKYPRLVKIMADGGYTGEFLTWLAHTYHWMLEIVHKVAGISGFVVIPKRWIVATTARKELLGG</sequence>